<dbReference type="EMBL" id="UOEI01000497">
    <property type="protein sequence ID" value="VAW06955.1"/>
    <property type="molecule type" value="Genomic_DNA"/>
</dbReference>
<organism evidence="1">
    <name type="scientific">hydrothermal vent metagenome</name>
    <dbReference type="NCBI Taxonomy" id="652676"/>
    <lineage>
        <taxon>unclassified sequences</taxon>
        <taxon>metagenomes</taxon>
        <taxon>ecological metagenomes</taxon>
    </lineage>
</organism>
<protein>
    <submittedName>
        <fullName evidence="1">Uncharacterized protein</fullName>
    </submittedName>
</protein>
<proteinExistence type="predicted"/>
<dbReference type="AlphaFoldDB" id="A0A3B0SMC9"/>
<reference evidence="1" key="1">
    <citation type="submission" date="2018-06" db="EMBL/GenBank/DDBJ databases">
        <authorList>
            <person name="Zhirakovskaya E."/>
        </authorList>
    </citation>
    <scope>NUCLEOTIDE SEQUENCE</scope>
</reference>
<name>A0A3B0SMC9_9ZZZZ</name>
<sequence length="196" mass="21768">MPILHTFKQTVLELGRGEAKAKAKPLTVGGESLDRSAAGLDSRYSERAVIFWLLSDTALFLVVGSDDTDHAYRVPYEAMREFHLDYDETVDFLPWYVRITIDTHDTGEITKLEPGHVPGQPLVAPPPVVVEGDEWSRFARGETVPLAGFGAFPKRFRDALTRRMELAGRTVSITGAEAADRSPLVVKRFSRHDSGD</sequence>
<accession>A0A3B0SMC9</accession>
<gene>
    <name evidence="1" type="ORF">MNBD_ACTINO01-646</name>
</gene>
<evidence type="ECO:0000313" key="1">
    <source>
        <dbReference type="EMBL" id="VAW06955.1"/>
    </source>
</evidence>